<evidence type="ECO:0000256" key="6">
    <source>
        <dbReference type="ARBA" id="ARBA00038076"/>
    </source>
</evidence>
<reference evidence="10 11" key="1">
    <citation type="submission" date="2019-02" db="EMBL/GenBank/DDBJ databases">
        <title>Deep-cultivation of Planctomycetes and their phenomic and genomic characterization uncovers novel biology.</title>
        <authorList>
            <person name="Wiegand S."/>
            <person name="Jogler M."/>
            <person name="Boedeker C."/>
            <person name="Pinto D."/>
            <person name="Vollmers J."/>
            <person name="Rivas-Marin E."/>
            <person name="Kohn T."/>
            <person name="Peeters S.H."/>
            <person name="Heuer A."/>
            <person name="Rast P."/>
            <person name="Oberbeckmann S."/>
            <person name="Bunk B."/>
            <person name="Jeske O."/>
            <person name="Meyerdierks A."/>
            <person name="Storesund J.E."/>
            <person name="Kallscheuer N."/>
            <person name="Luecker S."/>
            <person name="Lage O.M."/>
            <person name="Pohl T."/>
            <person name="Merkel B.J."/>
            <person name="Hornburger P."/>
            <person name="Mueller R.-W."/>
            <person name="Bruemmer F."/>
            <person name="Labrenz M."/>
            <person name="Spormann A.M."/>
            <person name="Op den Camp H."/>
            <person name="Overmann J."/>
            <person name="Amann R."/>
            <person name="Jetten M.S.M."/>
            <person name="Mascher T."/>
            <person name="Medema M.H."/>
            <person name="Devos D.P."/>
            <person name="Kaster A.-K."/>
            <person name="Ovreas L."/>
            <person name="Rohde M."/>
            <person name="Galperin M.Y."/>
            <person name="Jogler C."/>
        </authorList>
    </citation>
    <scope>NUCLEOTIDE SEQUENCE [LARGE SCALE GENOMIC DNA]</scope>
    <source>
        <strain evidence="10 11">Pan216</strain>
    </source>
</reference>
<evidence type="ECO:0000313" key="11">
    <source>
        <dbReference type="Proteomes" id="UP000317093"/>
    </source>
</evidence>
<keyword evidence="3 7" id="KW-0812">Transmembrane</keyword>
<accession>A0A518B7M1</accession>
<comment type="similarity">
    <text evidence="6">Belongs to the ABC-4 integral membrane protein family.</text>
</comment>
<dbReference type="RefSeq" id="WP_145260067.1">
    <property type="nucleotide sequence ID" value="NZ_CP036279.1"/>
</dbReference>
<dbReference type="Pfam" id="PF12704">
    <property type="entry name" value="MacB_PCD"/>
    <property type="match status" value="1"/>
</dbReference>
<dbReference type="InterPro" id="IPR050250">
    <property type="entry name" value="Macrolide_Exporter_MacB"/>
</dbReference>
<evidence type="ECO:0000256" key="7">
    <source>
        <dbReference type="SAM" id="Phobius"/>
    </source>
</evidence>
<feature type="domain" description="ABC3 transporter permease C-terminal" evidence="8">
    <location>
        <begin position="284"/>
        <end position="398"/>
    </location>
</feature>
<dbReference type="GO" id="GO:0016787">
    <property type="term" value="F:hydrolase activity"/>
    <property type="evidence" value="ECO:0007669"/>
    <property type="project" value="UniProtKB-KW"/>
</dbReference>
<feature type="domain" description="MacB-like periplasmic core" evidence="9">
    <location>
        <begin position="23"/>
        <end position="230"/>
    </location>
</feature>
<dbReference type="GO" id="GO:0005524">
    <property type="term" value="F:ATP binding"/>
    <property type="evidence" value="ECO:0007669"/>
    <property type="project" value="UniProtKB-KW"/>
</dbReference>
<dbReference type="InterPro" id="IPR025857">
    <property type="entry name" value="MacB_PCD"/>
</dbReference>
<feature type="transmembrane region" description="Helical" evidence="7">
    <location>
        <begin position="281"/>
        <end position="303"/>
    </location>
</feature>
<comment type="subcellular location">
    <subcellularLocation>
        <location evidence="1">Cell membrane</location>
        <topology evidence="1">Multi-pass membrane protein</topology>
    </subcellularLocation>
</comment>
<evidence type="ECO:0000256" key="4">
    <source>
        <dbReference type="ARBA" id="ARBA00022989"/>
    </source>
</evidence>
<evidence type="ECO:0000313" key="10">
    <source>
        <dbReference type="EMBL" id="QDU62961.1"/>
    </source>
</evidence>
<feature type="transmembrane region" description="Helical" evidence="7">
    <location>
        <begin position="370"/>
        <end position="388"/>
    </location>
</feature>
<name>A0A518B7M1_9BACT</name>
<dbReference type="GO" id="GO:0022857">
    <property type="term" value="F:transmembrane transporter activity"/>
    <property type="evidence" value="ECO:0007669"/>
    <property type="project" value="TreeGrafter"/>
</dbReference>
<keyword evidence="5 7" id="KW-0472">Membrane</keyword>
<dbReference type="OrthoDB" id="239678at2"/>
<keyword evidence="11" id="KW-1185">Reference proteome</keyword>
<evidence type="ECO:0000259" key="9">
    <source>
        <dbReference type="Pfam" id="PF12704"/>
    </source>
</evidence>
<dbReference type="Pfam" id="PF02687">
    <property type="entry name" value="FtsX"/>
    <property type="match status" value="1"/>
</dbReference>
<dbReference type="InterPro" id="IPR003838">
    <property type="entry name" value="ABC3_permease_C"/>
</dbReference>
<evidence type="ECO:0000256" key="5">
    <source>
        <dbReference type="ARBA" id="ARBA00023136"/>
    </source>
</evidence>
<dbReference type="GO" id="GO:0005886">
    <property type="term" value="C:plasma membrane"/>
    <property type="evidence" value="ECO:0007669"/>
    <property type="project" value="UniProtKB-SubCell"/>
</dbReference>
<dbReference type="PANTHER" id="PTHR30572">
    <property type="entry name" value="MEMBRANE COMPONENT OF TRANSPORTER-RELATED"/>
    <property type="match status" value="1"/>
</dbReference>
<evidence type="ECO:0000256" key="2">
    <source>
        <dbReference type="ARBA" id="ARBA00022475"/>
    </source>
</evidence>
<feature type="transmembrane region" description="Helical" evidence="7">
    <location>
        <begin position="324"/>
        <end position="350"/>
    </location>
</feature>
<keyword evidence="2" id="KW-1003">Cell membrane</keyword>
<gene>
    <name evidence="10" type="primary">macB_3</name>
    <name evidence="10" type="ORF">Pan216_38350</name>
</gene>
<keyword evidence="10" id="KW-0547">Nucleotide-binding</keyword>
<keyword evidence="4 7" id="KW-1133">Transmembrane helix</keyword>
<dbReference type="EC" id="3.6.3.-" evidence="10"/>
<sequence>MNLRTLVWRELFERKSQMVTVFVGILLGITTVVAIKTITHYSEKAVARELDTLGANVLVLPKSVSLQDYYAADMHEQYIPEEYVLRLTMSNLHGVDNLSPKLCVPVELDGRRYTLTGILPKSEFSAKAAWAGAGIFTRPIGCGAIDVGDSPEHDDKRSLVRNRVIETLERHETLIGADAAQALGLADGDSVELLGQPFSVVAVLPTTGTVDDSRIFAHLHTVQELSEHGQVVNCIEIVGCCKEISAGLVDKIDDLLPEAKVVTVAQVVATQAKINQLMERLSLIFLAIIVVVGGAGIANYMYANVSQRRREIGTLMALGAESSFILPLFLSKACLLGAFGGVAGFGIGTILAVTVGPKLAGVPVFPMPTLALWAVVLSVGIALASSYFPARSAARLDPCATFQEV</sequence>
<proteinExistence type="inferred from homology"/>
<dbReference type="PANTHER" id="PTHR30572:SF4">
    <property type="entry name" value="ABC TRANSPORTER PERMEASE YTRF"/>
    <property type="match status" value="1"/>
</dbReference>
<keyword evidence="10" id="KW-0378">Hydrolase</keyword>
<dbReference type="EMBL" id="CP036279">
    <property type="protein sequence ID" value="QDU62961.1"/>
    <property type="molecule type" value="Genomic_DNA"/>
</dbReference>
<dbReference type="KEGG" id="knv:Pan216_38350"/>
<evidence type="ECO:0000259" key="8">
    <source>
        <dbReference type="Pfam" id="PF02687"/>
    </source>
</evidence>
<organism evidence="10 11">
    <name type="scientific">Kolteria novifilia</name>
    <dbReference type="NCBI Taxonomy" id="2527975"/>
    <lineage>
        <taxon>Bacteria</taxon>
        <taxon>Pseudomonadati</taxon>
        <taxon>Planctomycetota</taxon>
        <taxon>Planctomycetia</taxon>
        <taxon>Kolteriales</taxon>
        <taxon>Kolteriaceae</taxon>
        <taxon>Kolteria</taxon>
    </lineage>
</organism>
<protein>
    <submittedName>
        <fullName evidence="10">Macrolide export ATP-binding/permease protein MacB</fullName>
        <ecNumber evidence="10">3.6.3.-</ecNumber>
    </submittedName>
</protein>
<dbReference type="AlphaFoldDB" id="A0A518B7M1"/>
<evidence type="ECO:0000256" key="1">
    <source>
        <dbReference type="ARBA" id="ARBA00004651"/>
    </source>
</evidence>
<dbReference type="Proteomes" id="UP000317093">
    <property type="component" value="Chromosome"/>
</dbReference>
<keyword evidence="10" id="KW-0067">ATP-binding</keyword>
<evidence type="ECO:0000256" key="3">
    <source>
        <dbReference type="ARBA" id="ARBA00022692"/>
    </source>
</evidence>